<protein>
    <submittedName>
        <fullName evidence="2">G3E family GTPase</fullName>
    </submittedName>
</protein>
<accession>A0AAJ1X3F0</accession>
<proteinExistence type="predicted"/>
<evidence type="ECO:0000313" key="2">
    <source>
        <dbReference type="EMBL" id="MDQ1106791.1"/>
    </source>
</evidence>
<comment type="caution">
    <text evidence="2">The sequence shown here is derived from an EMBL/GenBank/DDBJ whole genome shotgun (WGS) entry which is preliminary data.</text>
</comment>
<evidence type="ECO:0000259" key="1">
    <source>
        <dbReference type="SMART" id="SM00833"/>
    </source>
</evidence>
<organism evidence="2 3">
    <name type="scientific">Nocardioides zeae</name>
    <dbReference type="NCBI Taxonomy" id="1457234"/>
    <lineage>
        <taxon>Bacteria</taxon>
        <taxon>Bacillati</taxon>
        <taxon>Actinomycetota</taxon>
        <taxon>Actinomycetes</taxon>
        <taxon>Propionibacteriales</taxon>
        <taxon>Nocardioidaceae</taxon>
        <taxon>Nocardioides</taxon>
    </lineage>
</organism>
<sequence>MRAAVLLVTGVDPDAMAAAQLGLLWDAPRAVAVRHRIDVARGVLERVVSDLNGVVEHEETELEHACVSCALREDVLPTLDRLARDGRWHSIVVQLPVGAEADQVCTVLARDPRLARRLRVAAVVTALDHGAVVEDLLGDDTLADRGRGTSEDDDRGIGDVACAMVEHADVVVLTGPPTEDEDRSGEPDVAATLVRTLARPDVPVVEDATRLEAASLVAQPPHRHGRTVAWGSHVREVPFVAAPGPGVWSLELRADLPFHPDRLVEDLESLAAGPWRTRGCFWLPTRPDRALLWEGAGGHLSIGDGEAWGPRPRRTHLTFVGVGERPAHLPATFESLLVPAAAVGPGIRWTTAEDGFEPWLGPIRRVA</sequence>
<dbReference type="InterPro" id="IPR027417">
    <property type="entry name" value="P-loop_NTPase"/>
</dbReference>
<gene>
    <name evidence="2" type="ORF">QE405_004075</name>
</gene>
<dbReference type="PANTHER" id="PTHR43603">
    <property type="entry name" value="COBW DOMAIN-CONTAINING PROTEIN DDB_G0274527"/>
    <property type="match status" value="1"/>
</dbReference>
<feature type="domain" description="CobW C-terminal" evidence="1">
    <location>
        <begin position="247"/>
        <end position="337"/>
    </location>
</feature>
<evidence type="ECO:0000313" key="3">
    <source>
        <dbReference type="Proteomes" id="UP001239215"/>
    </source>
</evidence>
<dbReference type="Pfam" id="PF02492">
    <property type="entry name" value="cobW"/>
    <property type="match status" value="1"/>
</dbReference>
<dbReference type="Gene3D" id="3.40.50.300">
    <property type="entry name" value="P-loop containing nucleotide triphosphate hydrolases"/>
    <property type="match status" value="1"/>
</dbReference>
<reference evidence="2" key="1">
    <citation type="submission" date="2023-07" db="EMBL/GenBank/DDBJ databases">
        <title>Functional and genomic diversity of the sorghum phyllosphere microbiome.</title>
        <authorList>
            <person name="Shade A."/>
        </authorList>
    </citation>
    <scope>NUCLEOTIDE SEQUENCE</scope>
    <source>
        <strain evidence="2">SORGH_AS_1067</strain>
    </source>
</reference>
<name>A0AAJ1X3F0_9ACTN</name>
<dbReference type="SMART" id="SM00833">
    <property type="entry name" value="CobW_C"/>
    <property type="match status" value="1"/>
</dbReference>
<dbReference type="Pfam" id="PF07683">
    <property type="entry name" value="CobW_C"/>
    <property type="match status" value="1"/>
</dbReference>
<dbReference type="PANTHER" id="PTHR43603:SF1">
    <property type="entry name" value="ZINC-REGULATED GTPASE METALLOPROTEIN ACTIVATOR 1"/>
    <property type="match status" value="1"/>
</dbReference>
<dbReference type="RefSeq" id="WP_307205184.1">
    <property type="nucleotide sequence ID" value="NZ_JAUTAN010000001.1"/>
</dbReference>
<dbReference type="SUPFAM" id="SSF90002">
    <property type="entry name" value="Hypothetical protein YjiA, C-terminal domain"/>
    <property type="match status" value="1"/>
</dbReference>
<dbReference type="AlphaFoldDB" id="A0AAJ1X3F0"/>
<dbReference type="Proteomes" id="UP001239215">
    <property type="component" value="Unassembled WGS sequence"/>
</dbReference>
<dbReference type="InterPro" id="IPR003495">
    <property type="entry name" value="CobW/HypB/UreG_nucleotide-bd"/>
</dbReference>
<dbReference type="InterPro" id="IPR051927">
    <property type="entry name" value="Zn_Chap_cDPG_Synth"/>
</dbReference>
<dbReference type="InterPro" id="IPR011629">
    <property type="entry name" value="CobW-like_C"/>
</dbReference>
<dbReference type="EMBL" id="JAUTAN010000001">
    <property type="protein sequence ID" value="MDQ1106791.1"/>
    <property type="molecule type" value="Genomic_DNA"/>
</dbReference>